<organism evidence="3 4">
    <name type="scientific">Denitrobaculum tricleocarpae</name>
    <dbReference type="NCBI Taxonomy" id="2591009"/>
    <lineage>
        <taxon>Bacteria</taxon>
        <taxon>Pseudomonadati</taxon>
        <taxon>Pseudomonadota</taxon>
        <taxon>Alphaproteobacteria</taxon>
        <taxon>Rhodospirillales</taxon>
        <taxon>Rhodospirillaceae</taxon>
        <taxon>Denitrobaculum</taxon>
    </lineage>
</organism>
<feature type="domain" description="NIPSNAP" evidence="2">
    <location>
        <begin position="5"/>
        <end position="102"/>
    </location>
</feature>
<comment type="similarity">
    <text evidence="1">Belongs to the NipSnap family.</text>
</comment>
<reference evidence="3 4" key="1">
    <citation type="submission" date="2019-06" db="EMBL/GenBank/DDBJ databases">
        <title>Whole genome sequence for Rhodospirillaceae sp. R148.</title>
        <authorList>
            <person name="Wang G."/>
        </authorList>
    </citation>
    <scope>NUCLEOTIDE SEQUENCE [LARGE SCALE GENOMIC DNA]</scope>
    <source>
        <strain evidence="3 4">R148</strain>
    </source>
</reference>
<evidence type="ECO:0000256" key="1">
    <source>
        <dbReference type="ARBA" id="ARBA00005291"/>
    </source>
</evidence>
<dbReference type="InterPro" id="IPR011008">
    <property type="entry name" value="Dimeric_a/b-barrel"/>
</dbReference>
<protein>
    <submittedName>
        <fullName evidence="3">NIPSNAP family protein</fullName>
    </submittedName>
</protein>
<evidence type="ECO:0000313" key="4">
    <source>
        <dbReference type="Proteomes" id="UP000315252"/>
    </source>
</evidence>
<dbReference type="InterPro" id="IPR012577">
    <property type="entry name" value="NIPSNAP"/>
</dbReference>
<sequence>MIFDHRTYCVRPGTLPKQMALYKEHGYAAQCRNLGKPVLYATTDVGDVNSYVHVWAYRDAADRAEKRAAMQADPDWQSYLKKSAEAGYLVSQENKILVAAEFPD</sequence>
<dbReference type="EMBL" id="VHSH01000002">
    <property type="protein sequence ID" value="TQV81873.1"/>
    <property type="molecule type" value="Genomic_DNA"/>
</dbReference>
<dbReference type="PANTHER" id="PTHR21017">
    <property type="entry name" value="NIPSNAP-RELATED"/>
    <property type="match status" value="1"/>
</dbReference>
<dbReference type="RefSeq" id="WP_142895504.1">
    <property type="nucleotide sequence ID" value="NZ_ML660053.1"/>
</dbReference>
<dbReference type="SUPFAM" id="SSF54909">
    <property type="entry name" value="Dimeric alpha+beta barrel"/>
    <property type="match status" value="1"/>
</dbReference>
<dbReference type="OrthoDB" id="9812037at2"/>
<name>A0A545TXB9_9PROT</name>
<keyword evidence="4" id="KW-1185">Reference proteome</keyword>
<dbReference type="PANTHER" id="PTHR21017:SF17">
    <property type="entry name" value="PROTEIN NIPSNAP"/>
    <property type="match status" value="1"/>
</dbReference>
<gene>
    <name evidence="3" type="ORF">FKG95_06435</name>
</gene>
<comment type="caution">
    <text evidence="3">The sequence shown here is derived from an EMBL/GenBank/DDBJ whole genome shotgun (WGS) entry which is preliminary data.</text>
</comment>
<dbReference type="Proteomes" id="UP000315252">
    <property type="component" value="Unassembled WGS sequence"/>
</dbReference>
<evidence type="ECO:0000259" key="2">
    <source>
        <dbReference type="Pfam" id="PF07978"/>
    </source>
</evidence>
<dbReference type="InterPro" id="IPR051557">
    <property type="entry name" value="NipSnap_domain"/>
</dbReference>
<dbReference type="Pfam" id="PF07978">
    <property type="entry name" value="NIPSNAP"/>
    <property type="match status" value="1"/>
</dbReference>
<dbReference type="Gene3D" id="3.30.70.100">
    <property type="match status" value="1"/>
</dbReference>
<evidence type="ECO:0000313" key="3">
    <source>
        <dbReference type="EMBL" id="TQV81873.1"/>
    </source>
</evidence>
<accession>A0A545TXB9</accession>
<proteinExistence type="inferred from homology"/>
<dbReference type="AlphaFoldDB" id="A0A545TXB9"/>